<evidence type="ECO:0000313" key="4">
    <source>
        <dbReference type="EMBL" id="QDZ22530.1"/>
    </source>
</evidence>
<evidence type="ECO:0000259" key="3">
    <source>
        <dbReference type="Pfam" id="PF20981"/>
    </source>
</evidence>
<accession>A0A5B8MSZ0</accession>
<dbReference type="InterPro" id="IPR033647">
    <property type="entry name" value="Aar2_N"/>
</dbReference>
<dbReference type="InterPro" id="IPR038514">
    <property type="entry name" value="AAR2_C_sf"/>
</dbReference>
<dbReference type="CDD" id="cd13778">
    <property type="entry name" value="Aar2_C"/>
    <property type="match status" value="1"/>
</dbReference>
<dbReference type="Proteomes" id="UP000316726">
    <property type="component" value="Chromosome 8"/>
</dbReference>
<dbReference type="Gene3D" id="1.25.40.550">
    <property type="entry name" value="Aar2, C-terminal domain-like"/>
    <property type="match status" value="1"/>
</dbReference>
<name>A0A5B8MSZ0_9CHLO</name>
<reference evidence="4 5" key="1">
    <citation type="submission" date="2018-07" db="EMBL/GenBank/DDBJ databases">
        <title>The complete nuclear genome of the prasinophyte Chloropicon primus (CCMP1205).</title>
        <authorList>
            <person name="Pombert J.-F."/>
            <person name="Otis C."/>
            <person name="Turmel M."/>
            <person name="Lemieux C."/>
        </authorList>
    </citation>
    <scope>NUCLEOTIDE SEQUENCE [LARGE SCALE GENOMIC DNA]</scope>
    <source>
        <strain evidence="4 5">CCMP1205</strain>
    </source>
</reference>
<organism evidence="4 5">
    <name type="scientific">Chloropicon primus</name>
    <dbReference type="NCBI Taxonomy" id="1764295"/>
    <lineage>
        <taxon>Eukaryota</taxon>
        <taxon>Viridiplantae</taxon>
        <taxon>Chlorophyta</taxon>
        <taxon>Chloropicophyceae</taxon>
        <taxon>Chloropicales</taxon>
        <taxon>Chloropicaceae</taxon>
        <taxon>Chloropicon</taxon>
    </lineage>
</organism>
<keyword evidence="5" id="KW-1185">Reference proteome</keyword>
<comment type="similarity">
    <text evidence="1">Belongs to the AAR2 family.</text>
</comment>
<evidence type="ECO:0000313" key="5">
    <source>
        <dbReference type="Proteomes" id="UP000316726"/>
    </source>
</evidence>
<dbReference type="GO" id="GO:0000244">
    <property type="term" value="P:spliceosomal tri-snRNP complex assembly"/>
    <property type="evidence" value="ECO:0007669"/>
    <property type="project" value="TreeGrafter"/>
</dbReference>
<dbReference type="STRING" id="1764295.A0A5B8MSZ0"/>
<dbReference type="EMBL" id="CP031041">
    <property type="protein sequence ID" value="QDZ22530.1"/>
    <property type="molecule type" value="Genomic_DNA"/>
</dbReference>
<dbReference type="Pfam" id="PF20981">
    <property type="entry name" value="AAR2_1st"/>
    <property type="match status" value="1"/>
</dbReference>
<dbReference type="PANTHER" id="PTHR12689:SF4">
    <property type="entry name" value="PROTEIN AAR2 HOMOLOG"/>
    <property type="match status" value="1"/>
</dbReference>
<dbReference type="Gene3D" id="2.60.34.20">
    <property type="match status" value="1"/>
</dbReference>
<dbReference type="InterPro" id="IPR033648">
    <property type="entry name" value="AAR2_C"/>
</dbReference>
<dbReference type="PANTHER" id="PTHR12689">
    <property type="entry name" value="A1 CISTRON SPLICING FACTOR AAR2-RELATED"/>
    <property type="match status" value="1"/>
</dbReference>
<dbReference type="OrthoDB" id="201752at2759"/>
<dbReference type="InterPro" id="IPR007946">
    <property type="entry name" value="AAR2"/>
</dbReference>
<protein>
    <submittedName>
        <fullName evidence="4">A1 cistron-splicing factor AAR2</fullName>
    </submittedName>
</protein>
<gene>
    <name evidence="4" type="ORF">A3770_08p50480</name>
</gene>
<proteinExistence type="inferred from homology"/>
<dbReference type="InterPro" id="IPR038516">
    <property type="entry name" value="AAR2_N_sf"/>
</dbReference>
<dbReference type="Pfam" id="PF05282">
    <property type="entry name" value="AAR2"/>
    <property type="match status" value="1"/>
</dbReference>
<feature type="domain" description="AAR2 C-terminal" evidence="2">
    <location>
        <begin position="210"/>
        <end position="361"/>
    </location>
</feature>
<sequence>MASEANLVVSGVPKGVTVVLDYQWFDVSQVSCWTGVRGLSAGVHFCATTMASGRVGQAAAGCFPTGFFFVVEREGQNLCREWSEELECLVEVEDEGKRRVLEERSRSDAEFLMGMLRYDPQWEEPWRKVAGYVTPATIARVSPVSKCIGVGGEPDDLGDSVHEARLQEQLGSASREGGGGCRASSKCFYLDIPKGKAALARQGRARGIMGGRDLTRLHLDKSPILEDLVGSKLGGDFDELLGELQFAFVCFLMCQSLAGFLHWRDILTLVFQSERAALETQVDFSLGVLRVLRSQLDLALRAQGGDASALVDDIFRGEDHFLKRSLKEFFLAVQEADAVPLALEEAAESLKGLLQRRLGLFLPADGEGGGSDDDDDEYAPVVVQL</sequence>
<evidence type="ECO:0000256" key="1">
    <source>
        <dbReference type="ARBA" id="ARBA00006281"/>
    </source>
</evidence>
<evidence type="ECO:0000259" key="2">
    <source>
        <dbReference type="Pfam" id="PF05282"/>
    </source>
</evidence>
<dbReference type="AlphaFoldDB" id="A0A5B8MSZ0"/>
<feature type="domain" description="AAR2 N-terminal" evidence="3">
    <location>
        <begin position="5"/>
        <end position="143"/>
    </location>
</feature>